<protein>
    <submittedName>
        <fullName evidence="2">Uncharacterized protein</fullName>
    </submittedName>
</protein>
<accession>A0A0D0AQG2</accession>
<dbReference type="AlphaFoldDB" id="A0A0D0AQG2"/>
<evidence type="ECO:0000313" key="3">
    <source>
        <dbReference type="Proteomes" id="UP000054485"/>
    </source>
</evidence>
<evidence type="ECO:0000313" key="2">
    <source>
        <dbReference type="EMBL" id="KIK36502.1"/>
    </source>
</evidence>
<organism evidence="2 3">
    <name type="scientific">Suillus luteus UH-Slu-Lm8-n1</name>
    <dbReference type="NCBI Taxonomy" id="930992"/>
    <lineage>
        <taxon>Eukaryota</taxon>
        <taxon>Fungi</taxon>
        <taxon>Dikarya</taxon>
        <taxon>Basidiomycota</taxon>
        <taxon>Agaricomycotina</taxon>
        <taxon>Agaricomycetes</taxon>
        <taxon>Agaricomycetidae</taxon>
        <taxon>Boletales</taxon>
        <taxon>Suillineae</taxon>
        <taxon>Suillaceae</taxon>
        <taxon>Suillus</taxon>
    </lineage>
</organism>
<dbReference type="HOGENOM" id="CLU_1653298_0_0_1"/>
<proteinExistence type="predicted"/>
<feature type="region of interest" description="Disordered" evidence="1">
    <location>
        <begin position="101"/>
        <end position="130"/>
    </location>
</feature>
<keyword evidence="3" id="KW-1185">Reference proteome</keyword>
<reference evidence="3" key="2">
    <citation type="submission" date="2015-01" db="EMBL/GenBank/DDBJ databases">
        <title>Evolutionary Origins and Diversification of the Mycorrhizal Mutualists.</title>
        <authorList>
            <consortium name="DOE Joint Genome Institute"/>
            <consortium name="Mycorrhizal Genomics Consortium"/>
            <person name="Kohler A."/>
            <person name="Kuo A."/>
            <person name="Nagy L.G."/>
            <person name="Floudas D."/>
            <person name="Copeland A."/>
            <person name="Barry K.W."/>
            <person name="Cichocki N."/>
            <person name="Veneault-Fourrey C."/>
            <person name="LaButti K."/>
            <person name="Lindquist E.A."/>
            <person name="Lipzen A."/>
            <person name="Lundell T."/>
            <person name="Morin E."/>
            <person name="Murat C."/>
            <person name="Riley R."/>
            <person name="Ohm R."/>
            <person name="Sun H."/>
            <person name="Tunlid A."/>
            <person name="Henrissat B."/>
            <person name="Grigoriev I.V."/>
            <person name="Hibbett D.S."/>
            <person name="Martin F."/>
        </authorList>
    </citation>
    <scope>NUCLEOTIDE SEQUENCE [LARGE SCALE GENOMIC DNA]</scope>
    <source>
        <strain evidence="3">UH-Slu-Lm8-n1</strain>
    </source>
</reference>
<reference evidence="2 3" key="1">
    <citation type="submission" date="2014-04" db="EMBL/GenBank/DDBJ databases">
        <authorList>
            <consortium name="DOE Joint Genome Institute"/>
            <person name="Kuo A."/>
            <person name="Ruytinx J."/>
            <person name="Rineau F."/>
            <person name="Colpaert J."/>
            <person name="Kohler A."/>
            <person name="Nagy L.G."/>
            <person name="Floudas D."/>
            <person name="Copeland A."/>
            <person name="Barry K.W."/>
            <person name="Cichocki N."/>
            <person name="Veneault-Fourrey C."/>
            <person name="LaButti K."/>
            <person name="Lindquist E.A."/>
            <person name="Lipzen A."/>
            <person name="Lundell T."/>
            <person name="Morin E."/>
            <person name="Murat C."/>
            <person name="Sun H."/>
            <person name="Tunlid A."/>
            <person name="Henrissat B."/>
            <person name="Grigoriev I.V."/>
            <person name="Hibbett D.S."/>
            <person name="Martin F."/>
            <person name="Nordberg H.P."/>
            <person name="Cantor M.N."/>
            <person name="Hua S.X."/>
        </authorList>
    </citation>
    <scope>NUCLEOTIDE SEQUENCE [LARGE SCALE GENOMIC DNA]</scope>
    <source>
        <strain evidence="2 3">UH-Slu-Lm8-n1</strain>
    </source>
</reference>
<dbReference type="EMBL" id="KN835524">
    <property type="protein sequence ID" value="KIK36502.1"/>
    <property type="molecule type" value="Genomic_DNA"/>
</dbReference>
<feature type="region of interest" description="Disordered" evidence="1">
    <location>
        <begin position="1"/>
        <end position="81"/>
    </location>
</feature>
<dbReference type="InParanoid" id="A0A0D0AQG2"/>
<feature type="compositionally biased region" description="Polar residues" evidence="1">
    <location>
        <begin position="38"/>
        <end position="53"/>
    </location>
</feature>
<sequence>MPMPVINVQMPSADAPYGQPCASEYPYASEPPYAHEPSYTSEPSYDSEPQNASEPPCASEYLVSEHSYTPEHPYPFQQSQQPYHAPHISVSLYHTEPPLEPWVPKLPGPSGEEEVDPTAEPVCIPAPEQGASILRRPSRLQRLASFLRLRPKESTTSRHS</sequence>
<dbReference type="Proteomes" id="UP000054485">
    <property type="component" value="Unassembled WGS sequence"/>
</dbReference>
<name>A0A0D0AQG2_9AGAM</name>
<gene>
    <name evidence="2" type="ORF">CY34DRAFT_510651</name>
</gene>
<dbReference type="OrthoDB" id="2684645at2759"/>
<evidence type="ECO:0000256" key="1">
    <source>
        <dbReference type="SAM" id="MobiDB-lite"/>
    </source>
</evidence>